<dbReference type="SUPFAM" id="SSF81891">
    <property type="entry name" value="Poly A polymerase C-terminal region-like"/>
    <property type="match status" value="1"/>
</dbReference>
<dbReference type="GO" id="GO:0052929">
    <property type="term" value="F:ATP:3'-cytidine-cytidine-tRNA adenylyltransferase activity"/>
    <property type="evidence" value="ECO:0007669"/>
    <property type="project" value="TreeGrafter"/>
</dbReference>
<gene>
    <name evidence="3" type="ORF">H312_01218</name>
</gene>
<dbReference type="HOGENOM" id="CLU_019592_0_0_1"/>
<sequence length="308" mass="36572">MFYNIFTQEIEDFTGNGISDIQNKVIRTPIDPLQTFYDDPLRILRAFRFSCRFSFRIHDSIYKALEDKNLSEALKQKVSNERIGVEIKKIITYEKATEVFNDFIKFNLIKSIFKPEIDSFIIKEHNFIDRNILNYEPNIEIKNLYYILIFYTNLTVKRKKEEFVNTLICKESLKYPNKLVKEVNEIEKGIYVLLNKKISISKVNLIKLVRELGEQWKDVFYFAILFKKLNNNSYDDLIALYNELVILDDKNIHRKQGVLDGNDVISYFNVDKLQIKDVIEDGIIYKIINPNADKEEVLIYLKAIYQRK</sequence>
<dbReference type="PANTHER" id="PTHR13734">
    <property type="entry name" value="TRNA-NUCLEOTIDYLTRANSFERASE"/>
    <property type="match status" value="1"/>
</dbReference>
<name>A0A059F2K0_9MICR</name>
<reference evidence="3 4" key="2">
    <citation type="submission" date="2014-03" db="EMBL/GenBank/DDBJ databases">
        <title>The Genome Sequence of Anncaliia algerae insect isolate PRA339.</title>
        <authorList>
            <consortium name="The Broad Institute Genome Sequencing Platform"/>
            <consortium name="The Broad Institute Genome Sequencing Center for Infectious Disease"/>
            <person name="Cuomo C."/>
            <person name="Becnel J."/>
            <person name="Sanscrainte N."/>
            <person name="Walker B."/>
            <person name="Young S.K."/>
            <person name="Zeng Q."/>
            <person name="Gargeya S."/>
            <person name="Fitzgerald M."/>
            <person name="Haas B."/>
            <person name="Abouelleil A."/>
            <person name="Alvarado L."/>
            <person name="Arachchi H.M."/>
            <person name="Berlin A.M."/>
            <person name="Chapman S.B."/>
            <person name="Dewar J."/>
            <person name="Goldberg J."/>
            <person name="Griggs A."/>
            <person name="Gujja S."/>
            <person name="Hansen M."/>
            <person name="Howarth C."/>
            <person name="Imamovic A."/>
            <person name="Larimer J."/>
            <person name="McCowan C."/>
            <person name="Murphy C."/>
            <person name="Neiman D."/>
            <person name="Pearson M."/>
            <person name="Priest M."/>
            <person name="Roberts A."/>
            <person name="Saif S."/>
            <person name="Shea T."/>
            <person name="Sisk P."/>
            <person name="Sykes S."/>
            <person name="Wortman J."/>
            <person name="Nusbaum C."/>
            <person name="Birren B."/>
        </authorList>
    </citation>
    <scope>NUCLEOTIDE SEQUENCE [LARGE SCALE GENOMIC DNA]</scope>
    <source>
        <strain evidence="3 4">PRA339</strain>
    </source>
</reference>
<evidence type="ECO:0000313" key="3">
    <source>
        <dbReference type="EMBL" id="KCZ81337.1"/>
    </source>
</evidence>
<evidence type="ECO:0000313" key="4">
    <source>
        <dbReference type="Proteomes" id="UP000030655"/>
    </source>
</evidence>
<dbReference type="STRING" id="1288291.A0A059F2K0"/>
<dbReference type="Gene3D" id="1.10.3090.10">
    <property type="entry name" value="cca-adding enzyme, domain 2"/>
    <property type="match status" value="1"/>
</dbReference>
<feature type="domain" description="tRNA nucleotidyltransferase/poly(A) polymerase RNA and SrmB- binding" evidence="2">
    <location>
        <begin position="76"/>
        <end position="119"/>
    </location>
</feature>
<protein>
    <recommendedName>
        <fullName evidence="2">tRNA nucleotidyltransferase/poly(A) polymerase RNA and SrmB- binding domain-containing protein</fullName>
    </recommendedName>
</protein>
<dbReference type="InterPro" id="IPR032828">
    <property type="entry name" value="PolyA_RNA-bd"/>
</dbReference>
<dbReference type="AlphaFoldDB" id="A0A059F2K0"/>
<accession>A0A059F2K0</accession>
<reference evidence="4" key="1">
    <citation type="submission" date="2013-02" db="EMBL/GenBank/DDBJ databases">
        <authorList>
            <consortium name="The Broad Institute Genome Sequencing Platform"/>
            <person name="Cuomo C."/>
            <person name="Becnel J."/>
            <person name="Sanscrainte N."/>
            <person name="Walker B."/>
            <person name="Young S.K."/>
            <person name="Zeng Q."/>
            <person name="Gargeya S."/>
            <person name="Fitzgerald M."/>
            <person name="Haas B."/>
            <person name="Abouelleil A."/>
            <person name="Alvarado L."/>
            <person name="Arachchi H.M."/>
            <person name="Berlin A.M."/>
            <person name="Chapman S.B."/>
            <person name="Dewar J."/>
            <person name="Goldberg J."/>
            <person name="Griggs A."/>
            <person name="Gujja S."/>
            <person name="Hansen M."/>
            <person name="Howarth C."/>
            <person name="Imamovic A."/>
            <person name="Larimer J."/>
            <person name="McCowan C."/>
            <person name="Murphy C."/>
            <person name="Neiman D."/>
            <person name="Pearson M."/>
            <person name="Priest M."/>
            <person name="Roberts A."/>
            <person name="Saif S."/>
            <person name="Shea T."/>
            <person name="Sisk P."/>
            <person name="Sykes S."/>
            <person name="Wortman J."/>
            <person name="Nusbaum C."/>
            <person name="Birren B."/>
        </authorList>
    </citation>
    <scope>NUCLEOTIDE SEQUENCE [LARGE SCALE GENOMIC DNA]</scope>
    <source>
        <strain evidence="4">PRA339</strain>
    </source>
</reference>
<dbReference type="GO" id="GO:0001680">
    <property type="term" value="P:tRNA 3'-terminal CCA addition"/>
    <property type="evidence" value="ECO:0007669"/>
    <property type="project" value="TreeGrafter"/>
</dbReference>
<evidence type="ECO:0000259" key="2">
    <source>
        <dbReference type="Pfam" id="PF12627"/>
    </source>
</evidence>
<dbReference type="PANTHER" id="PTHR13734:SF5">
    <property type="entry name" value="CCA TRNA NUCLEOTIDYLTRANSFERASE, MITOCHONDRIAL"/>
    <property type="match status" value="1"/>
</dbReference>
<dbReference type="OrthoDB" id="445712at2759"/>
<dbReference type="Proteomes" id="UP000030655">
    <property type="component" value="Unassembled WGS sequence"/>
</dbReference>
<organism evidence="3 4">
    <name type="scientific">Anncaliia algerae PRA339</name>
    <dbReference type="NCBI Taxonomy" id="1288291"/>
    <lineage>
        <taxon>Eukaryota</taxon>
        <taxon>Fungi</taxon>
        <taxon>Fungi incertae sedis</taxon>
        <taxon>Microsporidia</taxon>
        <taxon>Tubulinosematoidea</taxon>
        <taxon>Tubulinosematidae</taxon>
        <taxon>Anncaliia</taxon>
    </lineage>
</organism>
<dbReference type="GO" id="GO:0052927">
    <property type="term" value="F:CC tRNA cytidylyltransferase activity"/>
    <property type="evidence" value="ECO:0007669"/>
    <property type="project" value="TreeGrafter"/>
</dbReference>
<dbReference type="VEuPathDB" id="MicrosporidiaDB:H312_01218"/>
<keyword evidence="4" id="KW-1185">Reference proteome</keyword>
<keyword evidence="1" id="KW-0694">RNA-binding</keyword>
<dbReference type="GO" id="GO:0003723">
    <property type="term" value="F:RNA binding"/>
    <property type="evidence" value="ECO:0007669"/>
    <property type="project" value="UniProtKB-KW"/>
</dbReference>
<dbReference type="Pfam" id="PF12627">
    <property type="entry name" value="PolyA_pol_RNAbd"/>
    <property type="match status" value="1"/>
</dbReference>
<evidence type="ECO:0000256" key="1">
    <source>
        <dbReference type="ARBA" id="ARBA00022884"/>
    </source>
</evidence>
<proteinExistence type="predicted"/>
<dbReference type="EMBL" id="KK365144">
    <property type="protein sequence ID" value="KCZ81337.1"/>
    <property type="molecule type" value="Genomic_DNA"/>
</dbReference>